<feature type="domain" description="ATPase AAA-type core" evidence="4">
    <location>
        <begin position="193"/>
        <end position="331"/>
    </location>
</feature>
<protein>
    <submittedName>
        <fullName evidence="5">P-loop containing nucleoside triphosphate hydrolase protein</fullName>
    </submittedName>
</protein>
<dbReference type="AlphaFoldDB" id="A0A6G1IZH3"/>
<dbReference type="GO" id="GO:0005694">
    <property type="term" value="C:chromosome"/>
    <property type="evidence" value="ECO:0007669"/>
    <property type="project" value="TreeGrafter"/>
</dbReference>
<accession>A0A6G1IZH3</accession>
<reference evidence="5" key="1">
    <citation type="journal article" date="2020" name="Stud. Mycol.">
        <title>101 Dothideomycetes genomes: a test case for predicting lifestyles and emergence of pathogens.</title>
        <authorList>
            <person name="Haridas S."/>
            <person name="Albert R."/>
            <person name="Binder M."/>
            <person name="Bloem J."/>
            <person name="Labutti K."/>
            <person name="Salamov A."/>
            <person name="Andreopoulos B."/>
            <person name="Baker S."/>
            <person name="Barry K."/>
            <person name="Bills G."/>
            <person name="Bluhm B."/>
            <person name="Cannon C."/>
            <person name="Castanera R."/>
            <person name="Culley D."/>
            <person name="Daum C."/>
            <person name="Ezra D."/>
            <person name="Gonzalez J."/>
            <person name="Henrissat B."/>
            <person name="Kuo A."/>
            <person name="Liang C."/>
            <person name="Lipzen A."/>
            <person name="Lutzoni F."/>
            <person name="Magnuson J."/>
            <person name="Mondo S."/>
            <person name="Nolan M."/>
            <person name="Ohm R."/>
            <person name="Pangilinan J."/>
            <person name="Park H.-J."/>
            <person name="Ramirez L."/>
            <person name="Alfaro M."/>
            <person name="Sun H."/>
            <person name="Tritt A."/>
            <person name="Yoshinaga Y."/>
            <person name="Zwiers L.-H."/>
            <person name="Turgeon B."/>
            <person name="Goodwin S."/>
            <person name="Spatafora J."/>
            <person name="Crous P."/>
            <person name="Grigoriev I."/>
        </authorList>
    </citation>
    <scope>NUCLEOTIDE SEQUENCE</scope>
    <source>
        <strain evidence="5">CBS 122367</strain>
    </source>
</reference>
<dbReference type="InterPro" id="IPR044539">
    <property type="entry name" value="Pch2-like"/>
</dbReference>
<proteinExistence type="predicted"/>
<dbReference type="InterPro" id="IPR003959">
    <property type="entry name" value="ATPase_AAA_core"/>
</dbReference>
<evidence type="ECO:0000256" key="1">
    <source>
        <dbReference type="ARBA" id="ARBA00022741"/>
    </source>
</evidence>
<dbReference type="InterPro" id="IPR027417">
    <property type="entry name" value="P-loop_NTPase"/>
</dbReference>
<keyword evidence="6" id="KW-1185">Reference proteome</keyword>
<evidence type="ECO:0000313" key="6">
    <source>
        <dbReference type="Proteomes" id="UP000799291"/>
    </source>
</evidence>
<feature type="region of interest" description="Disordered" evidence="3">
    <location>
        <begin position="1"/>
        <end position="24"/>
    </location>
</feature>
<dbReference type="GO" id="GO:0051598">
    <property type="term" value="P:meiotic recombination checkpoint signaling"/>
    <property type="evidence" value="ECO:0007669"/>
    <property type="project" value="TreeGrafter"/>
</dbReference>
<evidence type="ECO:0000256" key="3">
    <source>
        <dbReference type="SAM" id="MobiDB-lite"/>
    </source>
</evidence>
<dbReference type="OrthoDB" id="5925at2759"/>
<dbReference type="PANTHER" id="PTHR45991:SF1">
    <property type="entry name" value="PACHYTENE CHECKPOINT PROTEIN 2 HOMOLOG"/>
    <property type="match status" value="1"/>
</dbReference>
<keyword evidence="2" id="KW-0067">ATP-binding</keyword>
<dbReference type="Proteomes" id="UP000799291">
    <property type="component" value="Unassembled WGS sequence"/>
</dbReference>
<evidence type="ECO:0000313" key="5">
    <source>
        <dbReference type="EMBL" id="KAF2683495.1"/>
    </source>
</evidence>
<dbReference type="EMBL" id="MU005584">
    <property type="protein sequence ID" value="KAF2683495.1"/>
    <property type="molecule type" value="Genomic_DNA"/>
</dbReference>
<feature type="compositionally biased region" description="Polar residues" evidence="3">
    <location>
        <begin position="12"/>
        <end position="23"/>
    </location>
</feature>
<evidence type="ECO:0000259" key="4">
    <source>
        <dbReference type="Pfam" id="PF00004"/>
    </source>
</evidence>
<dbReference type="Gene3D" id="3.40.50.300">
    <property type="entry name" value="P-loop containing nucleotide triphosphate hydrolases"/>
    <property type="match status" value="1"/>
</dbReference>
<dbReference type="GO" id="GO:0005634">
    <property type="term" value="C:nucleus"/>
    <property type="evidence" value="ECO:0007669"/>
    <property type="project" value="TreeGrafter"/>
</dbReference>
<gene>
    <name evidence="5" type="ORF">K458DRAFT_368876</name>
</gene>
<dbReference type="PANTHER" id="PTHR45991">
    <property type="entry name" value="PACHYTENE CHECKPOINT PROTEIN 2"/>
    <property type="match status" value="1"/>
</dbReference>
<organism evidence="5 6">
    <name type="scientific">Lentithecium fluviatile CBS 122367</name>
    <dbReference type="NCBI Taxonomy" id="1168545"/>
    <lineage>
        <taxon>Eukaryota</taxon>
        <taxon>Fungi</taxon>
        <taxon>Dikarya</taxon>
        <taxon>Ascomycota</taxon>
        <taxon>Pezizomycotina</taxon>
        <taxon>Dothideomycetes</taxon>
        <taxon>Pleosporomycetidae</taxon>
        <taxon>Pleosporales</taxon>
        <taxon>Massarineae</taxon>
        <taxon>Lentitheciaceae</taxon>
        <taxon>Lentithecium</taxon>
    </lineage>
</organism>
<dbReference type="Pfam" id="PF00004">
    <property type="entry name" value="AAA"/>
    <property type="match status" value="1"/>
</dbReference>
<sequence>MTDHHAAKSKPGSRTNDPTNNPKPTIFVEVQLITHRDTEKKVTSRTEKWLRKNFAHLKVGQRIDDLRDLHSAGVRRLDVASQSECRTLPDDTHHSLQDNSLEFYLYTLHLDSDEDETASGDNEATQFSVLSLPHQSLDKKWESLVFEEPIKETTLRALMRAILESIDPGLVHARPEWQNTLIFHGPQGCVKGEGSGKTTLAQGLAQKLAIRLPNNFDNTQLLHVDAHKLFSRYFGQSAKNVGKLFDEVLRIAADENQLVIMIFDEVETLASSRECGLQKSEVADSMRATNQLLTGLDRLREFPNVVFIATTNLLSTIDKAFLDRCCIKQEIRNPSGSVSYEVLRGAINKRIDQGLVRCDSWVFDEGNGHAENTMDDASLSEELTYDHATSARASEAGATNSNGGNELAHIPDLALANMLWPHNAVTVSSELQRIAVQGTDVSARKWSHLVNWARYAHTVEVPCGIRDLLAGLEKVLEQELGRTLGGVALSTEQMSDSMVEVEMKDLDHEEVYFRTMESFRARSG</sequence>
<evidence type="ECO:0000256" key="2">
    <source>
        <dbReference type="ARBA" id="ARBA00022840"/>
    </source>
</evidence>
<keyword evidence="1" id="KW-0547">Nucleotide-binding</keyword>
<dbReference type="GO" id="GO:0005524">
    <property type="term" value="F:ATP binding"/>
    <property type="evidence" value="ECO:0007669"/>
    <property type="project" value="UniProtKB-KW"/>
</dbReference>
<dbReference type="GO" id="GO:0016887">
    <property type="term" value="F:ATP hydrolysis activity"/>
    <property type="evidence" value="ECO:0007669"/>
    <property type="project" value="InterPro"/>
</dbReference>
<name>A0A6G1IZH3_9PLEO</name>
<dbReference type="SUPFAM" id="SSF52540">
    <property type="entry name" value="P-loop containing nucleoside triphosphate hydrolases"/>
    <property type="match status" value="1"/>
</dbReference>
<dbReference type="GO" id="GO:0007131">
    <property type="term" value="P:reciprocal meiotic recombination"/>
    <property type="evidence" value="ECO:0007669"/>
    <property type="project" value="TreeGrafter"/>
</dbReference>
<keyword evidence="5" id="KW-0378">Hydrolase</keyword>